<comment type="caution">
    <text evidence="2">The sequence shown here is derived from an EMBL/GenBank/DDBJ whole genome shotgun (WGS) entry which is preliminary data.</text>
</comment>
<feature type="compositionally biased region" description="Basic and acidic residues" evidence="1">
    <location>
        <begin position="1"/>
        <end position="15"/>
    </location>
</feature>
<proteinExistence type="predicted"/>
<sequence length="114" mass="12542">MTTKHDPYASEEETKALLVPDTRTDAERKLDQMMTERGADEQGAEPSLILRQIALELLDSAPPAYPCEVIQADFGDNTVTLQMMNSNFKVSSGLYHLSKAPVTNPPSPKNHGDI</sequence>
<dbReference type="Proteomes" id="UP001431902">
    <property type="component" value="Unassembled WGS sequence"/>
</dbReference>
<dbReference type="RefSeq" id="WP_283224727.1">
    <property type="nucleotide sequence ID" value="NZ_JASGBH010000007.1"/>
</dbReference>
<keyword evidence="3" id="KW-1185">Reference proteome</keyword>
<dbReference type="EMBL" id="JASGBH010000007">
    <property type="protein sequence ID" value="MDI9234353.1"/>
    <property type="molecule type" value="Genomic_DNA"/>
</dbReference>
<accession>A0ABT6X8A2</accession>
<gene>
    <name evidence="2" type="ORF">QLQ16_10940</name>
</gene>
<protein>
    <submittedName>
        <fullName evidence="2">Uncharacterized protein</fullName>
    </submittedName>
</protein>
<reference evidence="2" key="1">
    <citation type="submission" date="2023-05" db="EMBL/GenBank/DDBJ databases">
        <title>Limnohabitans sp. strain HM2-2 Genome sequencing and assembly.</title>
        <authorList>
            <person name="Jung Y."/>
        </authorList>
    </citation>
    <scope>NUCLEOTIDE SEQUENCE</scope>
    <source>
        <strain evidence="2">HM2-2</strain>
    </source>
</reference>
<name>A0ABT6X8A2_9BURK</name>
<organism evidence="2 3">
    <name type="scientific">Limnohabitans lacus</name>
    <dbReference type="NCBI Taxonomy" id="3045173"/>
    <lineage>
        <taxon>Bacteria</taxon>
        <taxon>Pseudomonadati</taxon>
        <taxon>Pseudomonadota</taxon>
        <taxon>Betaproteobacteria</taxon>
        <taxon>Burkholderiales</taxon>
        <taxon>Comamonadaceae</taxon>
        <taxon>Limnohabitans</taxon>
    </lineage>
</organism>
<evidence type="ECO:0000313" key="3">
    <source>
        <dbReference type="Proteomes" id="UP001431902"/>
    </source>
</evidence>
<evidence type="ECO:0000256" key="1">
    <source>
        <dbReference type="SAM" id="MobiDB-lite"/>
    </source>
</evidence>
<evidence type="ECO:0000313" key="2">
    <source>
        <dbReference type="EMBL" id="MDI9234353.1"/>
    </source>
</evidence>
<feature type="region of interest" description="Disordered" evidence="1">
    <location>
        <begin position="1"/>
        <end position="26"/>
    </location>
</feature>